<evidence type="ECO:0000313" key="1">
    <source>
        <dbReference type="EMBL" id="QHF11147.1"/>
    </source>
</evidence>
<organism evidence="1 2">
    <name type="scientific">Pseudomonas syringae UB303</name>
    <dbReference type="NCBI Taxonomy" id="1357287"/>
    <lineage>
        <taxon>Bacteria</taxon>
        <taxon>Pseudomonadati</taxon>
        <taxon>Pseudomonadota</taxon>
        <taxon>Gammaproteobacteria</taxon>
        <taxon>Pseudomonadales</taxon>
        <taxon>Pseudomonadaceae</taxon>
        <taxon>Pseudomonas</taxon>
        <taxon>Pseudomonas syringae</taxon>
    </lineage>
</organism>
<reference evidence="1 2" key="1">
    <citation type="journal article" date="2014" name="Genome Announc.">
        <title>Draft Genome Sequences of a Phylogenetically Diverse Suite of Pseudomonas syringae Strains from Multiple Source Populations.</title>
        <authorList>
            <person name="Baltrus D.A."/>
            <person name="Yourstone S."/>
            <person name="Lind A."/>
            <person name="Guilbaud C."/>
            <person name="Sands D.C."/>
            <person name="Jones C.D."/>
            <person name="Morris C.E."/>
            <person name="Dangl J.L."/>
        </authorList>
    </citation>
    <scope>NUCLEOTIDE SEQUENCE [LARGE SCALE GENOMIC DNA]</scope>
    <source>
        <strain evidence="1 2">UB303</strain>
    </source>
</reference>
<evidence type="ECO:0000313" key="2">
    <source>
        <dbReference type="Proteomes" id="UP000464688"/>
    </source>
</evidence>
<protein>
    <submittedName>
        <fullName evidence="1">DUF1534 domain-containing protein</fullName>
    </submittedName>
</protein>
<name>A0AAJ4E6W6_PSESX</name>
<accession>A0AAJ4E6W6</accession>
<sequence length="26" mass="2774">MPVALCAFKIGRRASRKACRRGASAP</sequence>
<gene>
    <name evidence="1" type="ORF">N026_20680</name>
</gene>
<proteinExistence type="predicted"/>
<dbReference type="EMBL" id="CP047267">
    <property type="protein sequence ID" value="QHF11147.1"/>
    <property type="molecule type" value="Genomic_DNA"/>
</dbReference>
<dbReference type="AlphaFoldDB" id="A0AAJ4E6W6"/>
<dbReference type="AntiFam" id="ANF00261">
    <property type="entry name" value="Protein of unknown function (DUF1534)"/>
</dbReference>
<dbReference type="Proteomes" id="UP000464688">
    <property type="component" value="Chromosome"/>
</dbReference>